<gene>
    <name evidence="9" type="ORF">HVY52_15550</name>
</gene>
<evidence type="ECO:0000256" key="7">
    <source>
        <dbReference type="ARBA" id="ARBA00038481"/>
    </source>
</evidence>
<dbReference type="PANTHER" id="PTHR30443">
    <property type="entry name" value="INNER MEMBRANE PROTEIN"/>
    <property type="match status" value="1"/>
</dbReference>
<comment type="similarity">
    <text evidence="7">Belongs to the phosphoethanolamine transferase family.</text>
</comment>
<name>A0A7W3I2Z8_ESCFE</name>
<evidence type="ECO:0000313" key="9">
    <source>
        <dbReference type="EMBL" id="QLN01149.1"/>
    </source>
</evidence>
<dbReference type="GO" id="GO:0005886">
    <property type="term" value="C:plasma membrane"/>
    <property type="evidence" value="ECO:0007669"/>
    <property type="project" value="UniProtKB-SubCell"/>
</dbReference>
<keyword evidence="6" id="KW-0472">Membrane</keyword>
<accession>A0A7W3I2Z8</accession>
<dbReference type="SUPFAM" id="SSF53649">
    <property type="entry name" value="Alkaline phosphatase-like"/>
    <property type="match status" value="1"/>
</dbReference>
<dbReference type="EMBL" id="CP055675">
    <property type="protein sequence ID" value="QLN01149.1"/>
    <property type="molecule type" value="Genomic_DNA"/>
</dbReference>
<dbReference type="GO" id="GO:0016776">
    <property type="term" value="F:phosphotransferase activity, phosphate group as acceptor"/>
    <property type="evidence" value="ECO:0007669"/>
    <property type="project" value="TreeGrafter"/>
</dbReference>
<dbReference type="Gene3D" id="3.40.720.10">
    <property type="entry name" value="Alkaline Phosphatase, subunit A"/>
    <property type="match status" value="1"/>
</dbReference>
<proteinExistence type="inferred from homology"/>
<dbReference type="InterPro" id="IPR017850">
    <property type="entry name" value="Alkaline_phosphatase_core_sf"/>
</dbReference>
<dbReference type="PANTHER" id="PTHR30443:SF4">
    <property type="entry name" value="PHOSPHOETHANOLAMINE TRANSFERASE OPGE-RELATED"/>
    <property type="match status" value="1"/>
</dbReference>
<keyword evidence="3 9" id="KW-0808">Transferase</keyword>
<evidence type="ECO:0000256" key="4">
    <source>
        <dbReference type="ARBA" id="ARBA00022692"/>
    </source>
</evidence>
<dbReference type="GO" id="GO:0009244">
    <property type="term" value="P:lipopolysaccharide core region biosynthetic process"/>
    <property type="evidence" value="ECO:0007669"/>
    <property type="project" value="TreeGrafter"/>
</dbReference>
<evidence type="ECO:0000256" key="1">
    <source>
        <dbReference type="ARBA" id="ARBA00004651"/>
    </source>
</evidence>
<dbReference type="AlphaFoldDB" id="A0A7W3I2Z8"/>
<dbReference type="RefSeq" id="WP_181202681.1">
    <property type="nucleotide sequence ID" value="NZ_AP027926.1"/>
</dbReference>
<protein>
    <submittedName>
        <fullName evidence="9">Phosphoethanolamine transferase</fullName>
    </submittedName>
</protein>
<evidence type="ECO:0000259" key="8">
    <source>
        <dbReference type="Pfam" id="PF00884"/>
    </source>
</evidence>
<keyword evidence="4" id="KW-0812">Transmembrane</keyword>
<comment type="subcellular location">
    <subcellularLocation>
        <location evidence="1">Cell membrane</location>
        <topology evidence="1">Multi-pass membrane protein</topology>
    </subcellularLocation>
</comment>
<dbReference type="InterPro" id="IPR058130">
    <property type="entry name" value="PEA_transf_C"/>
</dbReference>
<sequence>MSSVLPSLSVYPRQRKIYLFLALLFASTLIQLWPLYHLQPLRVILRVGACNMLIILSLTACYRLLVGKILALGVSLLLTVNFMIALCTWEIYQSDFNIVFAMSILETHWAEVKSMTGMYISWMPVCVIYFLLTYFSIHNGAKCLSSKIQHAAMVILLIFLAWFTYSQWKKQQKDGLGGYYPLSARALKVTPFYVASNFIVAYRDIAFAKELKQIDIDLPGLTTKDTDIDTYVIIIGESARRSNMSLYGFEQNTTPVQNTIAPQALIFDNAISPAAATVTSIPMILSKASTESFTAADLSNNIVTLANKAGFQTTWLSTQNVVGKHNNYITLIGSASNKSQWMTGEYDDALLPHLDEALKEKGKKLIMLHINGSHEIACTRYPEWADKFKTGNKYEDCYNNSILFTDYVIGEVIKRLEGSKSSLLYFSDHGLEKNPDIPSLYMHGADTPSKEAYDVPQFIWYSSEALNSQSRKLGHIRENYSLLNNYAMMLDWLGISTGETRCNSPLSECYRPATSIPVTDGSRAKVFEYKDLRDTFASPKKKIPYREASPNPL</sequence>
<dbReference type="InterPro" id="IPR040423">
    <property type="entry name" value="PEA_transferase"/>
</dbReference>
<organism evidence="9 10">
    <name type="scientific">Escherichia fergusonii</name>
    <dbReference type="NCBI Taxonomy" id="564"/>
    <lineage>
        <taxon>Bacteria</taxon>
        <taxon>Pseudomonadati</taxon>
        <taxon>Pseudomonadota</taxon>
        <taxon>Gammaproteobacteria</taxon>
        <taxon>Enterobacterales</taxon>
        <taxon>Enterobacteriaceae</taxon>
        <taxon>Escherichia</taxon>
    </lineage>
</organism>
<evidence type="ECO:0000256" key="6">
    <source>
        <dbReference type="ARBA" id="ARBA00023136"/>
    </source>
</evidence>
<evidence type="ECO:0000256" key="5">
    <source>
        <dbReference type="ARBA" id="ARBA00022989"/>
    </source>
</evidence>
<dbReference type="Pfam" id="PF00884">
    <property type="entry name" value="Sulfatase"/>
    <property type="match status" value="1"/>
</dbReference>
<keyword evidence="2" id="KW-1003">Cell membrane</keyword>
<reference evidence="9 10" key="1">
    <citation type="submission" date="2020-06" db="EMBL/GenBank/DDBJ databases">
        <title>REHAB project genomes.</title>
        <authorList>
            <person name="Shaw L.P."/>
        </authorList>
    </citation>
    <scope>NUCLEOTIDE SEQUENCE [LARGE SCALE GENOMIC DNA]</scope>
    <source>
        <strain evidence="9 10">RHB28-C13</strain>
    </source>
</reference>
<feature type="domain" description="Sulfatase N-terminal" evidence="8">
    <location>
        <begin position="230"/>
        <end position="495"/>
    </location>
</feature>
<evidence type="ECO:0000313" key="10">
    <source>
        <dbReference type="Proteomes" id="UP000510927"/>
    </source>
</evidence>
<evidence type="ECO:0000256" key="2">
    <source>
        <dbReference type="ARBA" id="ARBA00022475"/>
    </source>
</evidence>
<keyword evidence="5" id="KW-1133">Transmembrane helix</keyword>
<dbReference type="InterPro" id="IPR000917">
    <property type="entry name" value="Sulfatase_N"/>
</dbReference>
<dbReference type="CDD" id="cd16017">
    <property type="entry name" value="LptA"/>
    <property type="match status" value="1"/>
</dbReference>
<dbReference type="Proteomes" id="UP000510927">
    <property type="component" value="Chromosome"/>
</dbReference>
<evidence type="ECO:0000256" key="3">
    <source>
        <dbReference type="ARBA" id="ARBA00022679"/>
    </source>
</evidence>